<evidence type="ECO:0000256" key="3">
    <source>
        <dbReference type="ARBA" id="ARBA00022490"/>
    </source>
</evidence>
<dbReference type="PANTHER" id="PTHR13759">
    <property type="entry name" value="TWINFILIN"/>
    <property type="match status" value="1"/>
</dbReference>
<dbReference type="OrthoDB" id="10006997at2759"/>
<dbReference type="SUPFAM" id="SSF55753">
    <property type="entry name" value="Actin depolymerizing proteins"/>
    <property type="match status" value="2"/>
</dbReference>
<evidence type="ECO:0000313" key="9">
    <source>
        <dbReference type="EMBL" id="QSL64761.1"/>
    </source>
</evidence>
<dbReference type="GO" id="GO:0051016">
    <property type="term" value="P:barbed-end actin filament capping"/>
    <property type="evidence" value="ECO:0007669"/>
    <property type="project" value="TreeGrafter"/>
</dbReference>
<dbReference type="PANTHER" id="PTHR13759:SF1">
    <property type="entry name" value="TWINFILIN"/>
    <property type="match status" value="1"/>
</dbReference>
<dbReference type="SMART" id="SM00102">
    <property type="entry name" value="ADF"/>
    <property type="match status" value="2"/>
</dbReference>
<dbReference type="GO" id="GO:0030042">
    <property type="term" value="P:actin filament depolymerization"/>
    <property type="evidence" value="ECO:0007669"/>
    <property type="project" value="TreeGrafter"/>
</dbReference>
<keyword evidence="5" id="KW-0009">Actin-binding</keyword>
<accession>A0A899FSM0</accession>
<proteinExistence type="inferred from homology"/>
<evidence type="ECO:0000259" key="8">
    <source>
        <dbReference type="PROSITE" id="PS51263"/>
    </source>
</evidence>
<evidence type="ECO:0000256" key="7">
    <source>
        <dbReference type="ARBA" id="ARBA00038532"/>
    </source>
</evidence>
<evidence type="ECO:0000256" key="5">
    <source>
        <dbReference type="ARBA" id="ARBA00023203"/>
    </source>
</evidence>
<dbReference type="Pfam" id="PF00241">
    <property type="entry name" value="Cofilin_ADF"/>
    <property type="match status" value="2"/>
</dbReference>
<dbReference type="GO" id="GO:0003785">
    <property type="term" value="F:actin monomer binding"/>
    <property type="evidence" value="ECO:0007669"/>
    <property type="project" value="TreeGrafter"/>
</dbReference>
<keyword evidence="3" id="KW-0963">Cytoplasm</keyword>
<evidence type="ECO:0000313" key="10">
    <source>
        <dbReference type="Proteomes" id="UP000663699"/>
    </source>
</evidence>
<sequence length="300" mass="34789">MKISIFQESLEKDMYVSKSEDFHQDLSSIRSVLSDTKPSYILYKESSCIADKAIIIHYVPEDAEIRDKMIYASTYHTLIQSLGSNRIHRSIFISNKNELNISLFKEHLEGIKREDSLSIEEKNLQNAKNSQEYSIGCSSRQKYINDTFFLNVSKEAEAAIKKLSEDTEEFNFIQLINDPQTEILNLEATMSVKPDDIRHILPSTSPRYSIYSWSYNYNNTPTISRIFIYTCPKASTIRERMLYSSSCLMALSTIKQWIPIDKKIEAHDLSDINEGMLYSVIYPLIKKKQECFLRPKRPGK</sequence>
<evidence type="ECO:0000256" key="6">
    <source>
        <dbReference type="ARBA" id="ARBA00023212"/>
    </source>
</evidence>
<evidence type="ECO:0000256" key="4">
    <source>
        <dbReference type="ARBA" id="ARBA00022737"/>
    </source>
</evidence>
<dbReference type="AlphaFoldDB" id="A0A899FSM0"/>
<comment type="subcellular location">
    <subcellularLocation>
        <location evidence="1">Cytoplasm</location>
        <location evidence="1">Cytoskeleton</location>
    </subcellularLocation>
</comment>
<dbReference type="PROSITE" id="PS51263">
    <property type="entry name" value="ADF_H"/>
    <property type="match status" value="2"/>
</dbReference>
<dbReference type="Gene3D" id="3.40.20.10">
    <property type="entry name" value="Severin"/>
    <property type="match status" value="2"/>
</dbReference>
<comment type="similarity">
    <text evidence="2">Belongs to the actin-binding proteins ADF family. Twinfilin subfamily.</text>
</comment>
<evidence type="ECO:0000256" key="1">
    <source>
        <dbReference type="ARBA" id="ARBA00004245"/>
    </source>
</evidence>
<organism evidence="9 10">
    <name type="scientific">Pneumocystis wakefieldiae</name>
    <dbReference type="NCBI Taxonomy" id="38082"/>
    <lineage>
        <taxon>Eukaryota</taxon>
        <taxon>Fungi</taxon>
        <taxon>Dikarya</taxon>
        <taxon>Ascomycota</taxon>
        <taxon>Taphrinomycotina</taxon>
        <taxon>Pneumocystomycetes</taxon>
        <taxon>Pneumocystaceae</taxon>
        <taxon>Pneumocystis</taxon>
    </lineage>
</organism>
<dbReference type="InterPro" id="IPR002108">
    <property type="entry name" value="ADF-H"/>
</dbReference>
<feature type="domain" description="ADF-H" evidence="8">
    <location>
        <begin position="147"/>
        <end position="282"/>
    </location>
</feature>
<dbReference type="GO" id="GO:0005884">
    <property type="term" value="C:actin filament"/>
    <property type="evidence" value="ECO:0007669"/>
    <property type="project" value="TreeGrafter"/>
</dbReference>
<reference evidence="9" key="1">
    <citation type="submission" date="2020-06" db="EMBL/GenBank/DDBJ databases">
        <title>Genomes of multiple members of Pneumocystis genus reveal paths to human pathogen Pneumocystis jirovecii.</title>
        <authorList>
            <person name="Cisse O.H."/>
            <person name="Ma L."/>
            <person name="Dekker J."/>
            <person name="Khil P."/>
            <person name="Jo J."/>
            <person name="Brenchley J."/>
            <person name="Blair R."/>
            <person name="Pahar B."/>
            <person name="Chabe M."/>
            <person name="Van Rompay K.A."/>
            <person name="Keesler R."/>
            <person name="Sukura A."/>
            <person name="Hirsch V."/>
            <person name="Kutty G."/>
            <person name="Liu Y."/>
            <person name="Peng L."/>
            <person name="Chen J."/>
            <person name="Song J."/>
            <person name="Weissenbacher-Lang C."/>
            <person name="Xu J."/>
            <person name="Upham N.S."/>
            <person name="Stajich J.E."/>
            <person name="Cuomo C.A."/>
            <person name="Cushion M.T."/>
            <person name="Kovacs J.A."/>
        </authorList>
    </citation>
    <scope>NUCLEOTIDE SEQUENCE</scope>
    <source>
        <strain evidence="9">2A</strain>
    </source>
</reference>
<dbReference type="Proteomes" id="UP000663699">
    <property type="component" value="Chromosome 3"/>
</dbReference>
<name>A0A899FSM0_9ASCO</name>
<dbReference type="InterPro" id="IPR029006">
    <property type="entry name" value="ADF-H/Gelsolin-like_dom_sf"/>
</dbReference>
<dbReference type="InterPro" id="IPR028458">
    <property type="entry name" value="Twinfilin"/>
</dbReference>
<dbReference type="GO" id="GO:0005737">
    <property type="term" value="C:cytoplasm"/>
    <property type="evidence" value="ECO:0007669"/>
    <property type="project" value="TreeGrafter"/>
</dbReference>
<keyword evidence="6" id="KW-0206">Cytoskeleton</keyword>
<dbReference type="GO" id="GO:0051015">
    <property type="term" value="F:actin filament binding"/>
    <property type="evidence" value="ECO:0007669"/>
    <property type="project" value="TreeGrafter"/>
</dbReference>
<keyword evidence="4" id="KW-0677">Repeat</keyword>
<protein>
    <recommendedName>
        <fullName evidence="8">ADF-H domain-containing protein</fullName>
    </recommendedName>
</protein>
<evidence type="ECO:0000256" key="2">
    <source>
        <dbReference type="ARBA" id="ARBA00009557"/>
    </source>
</evidence>
<keyword evidence="10" id="KW-1185">Reference proteome</keyword>
<feature type="domain" description="ADF-H" evidence="8">
    <location>
        <begin position="1"/>
        <end position="109"/>
    </location>
</feature>
<comment type="subunit">
    <text evidence="7">Interacts with G-actin; ADP-actin form.</text>
</comment>
<dbReference type="EMBL" id="CP054534">
    <property type="protein sequence ID" value="QSL64761.1"/>
    <property type="molecule type" value="Genomic_DNA"/>
</dbReference>
<gene>
    <name evidence="9" type="ORF">MERGE_002063</name>
</gene>